<evidence type="ECO:0000256" key="4">
    <source>
        <dbReference type="ARBA" id="ARBA00013049"/>
    </source>
</evidence>
<name>A0A1M4SI09_9ACTN</name>
<evidence type="ECO:0000256" key="2">
    <source>
        <dbReference type="ARBA" id="ARBA00008954"/>
    </source>
</evidence>
<dbReference type="PANTHER" id="PTHR45688">
    <property type="match status" value="1"/>
</dbReference>
<keyword evidence="10" id="KW-1185">Reference proteome</keyword>
<dbReference type="AlphaFoldDB" id="A0A1M4SI09"/>
<evidence type="ECO:0000256" key="5">
    <source>
        <dbReference type="ARBA" id="ARBA00022576"/>
    </source>
</evidence>
<dbReference type="InterPro" id="IPR005814">
    <property type="entry name" value="Aminotrans_3"/>
</dbReference>
<evidence type="ECO:0000313" key="10">
    <source>
        <dbReference type="Proteomes" id="UP000184295"/>
    </source>
</evidence>
<dbReference type="FunFam" id="3.40.640.10:FF:000004">
    <property type="entry name" value="Acetylornithine aminotransferase"/>
    <property type="match status" value="1"/>
</dbReference>
<evidence type="ECO:0000256" key="1">
    <source>
        <dbReference type="ARBA" id="ARBA00001933"/>
    </source>
</evidence>
<keyword evidence="7 8" id="KW-0663">Pyridoxal phosphate</keyword>
<dbReference type="GO" id="GO:0030170">
    <property type="term" value="F:pyridoxal phosphate binding"/>
    <property type="evidence" value="ECO:0007669"/>
    <property type="project" value="InterPro"/>
</dbReference>
<dbReference type="GO" id="GO:0008453">
    <property type="term" value="F:alanine-glyoxylate transaminase activity"/>
    <property type="evidence" value="ECO:0007669"/>
    <property type="project" value="UniProtKB-EC"/>
</dbReference>
<proteinExistence type="inferred from homology"/>
<dbReference type="STRING" id="1121881.SAMN02745225_00293"/>
<keyword evidence="5 9" id="KW-0032">Aminotransferase</keyword>
<dbReference type="EC" id="2.6.1.44" evidence="4"/>
<reference evidence="10" key="1">
    <citation type="submission" date="2016-11" db="EMBL/GenBank/DDBJ databases">
        <authorList>
            <person name="Varghese N."/>
            <person name="Submissions S."/>
        </authorList>
    </citation>
    <scope>NUCLEOTIDE SEQUENCE [LARGE SCALE GENOMIC DNA]</scope>
    <source>
        <strain evidence="10">DSM 19514</strain>
    </source>
</reference>
<dbReference type="Gene3D" id="3.40.640.10">
    <property type="entry name" value="Type I PLP-dependent aspartate aminotransferase-like (Major domain)"/>
    <property type="match status" value="1"/>
</dbReference>
<evidence type="ECO:0000256" key="8">
    <source>
        <dbReference type="RuleBase" id="RU003560"/>
    </source>
</evidence>
<dbReference type="EMBL" id="FQUL01000002">
    <property type="protein sequence ID" value="SHE31829.1"/>
    <property type="molecule type" value="Genomic_DNA"/>
</dbReference>
<accession>A0A1M4SI09</accession>
<dbReference type="InterPro" id="IPR015424">
    <property type="entry name" value="PyrdxlP-dep_Trfase"/>
</dbReference>
<dbReference type="InterPro" id="IPR015422">
    <property type="entry name" value="PyrdxlP-dep_Trfase_small"/>
</dbReference>
<evidence type="ECO:0000256" key="3">
    <source>
        <dbReference type="ARBA" id="ARBA00011881"/>
    </source>
</evidence>
<comment type="cofactor">
    <cofactor evidence="1">
        <name>pyridoxal 5'-phosphate</name>
        <dbReference type="ChEBI" id="CHEBI:597326"/>
    </cofactor>
</comment>
<gene>
    <name evidence="9" type="ORF">SAMN02745225_00293</name>
</gene>
<sequence length="438" mass="46647">MAEIESTLHSGWLMRHKAVMPKWLSLYYDSPIELVSGEGRHVFDRDGRRYLDFFGGILTTMTGYNVKEVVSAISKQAEKMIHSSTLYLISPMIELAEEIATLSGIEDPKVFFTTSGTEANDAALLLATAYRGTNQIIAVRNSYHGRSFSALSVTANTHYRANSYSPFQVSYVLGGSRLRGPLANLGDQEYIERGVTDLEDVLQTQTNGHVAALIAEPIQGVGGFAVPPDGYFGQIQRVLKSSGALYISDEVQTGWGRTGENFWGYKAQGVTPDIVTFAKGIGNGLALAGVVARAEIMDAFSAASISTFGGSPLAAAGGLANLRYLLANKLQENALKTGSVLFATLNSASSEAPAVADVRGKGLMIGVEICEPGTVTPDPTTTSRVMELAKEKGLLVGKGGLAGNVLRIAPPLSLTEDEARYGAEVLAEVLIDVSREGN</sequence>
<dbReference type="Gene3D" id="3.90.1150.10">
    <property type="entry name" value="Aspartate Aminotransferase, domain 1"/>
    <property type="match status" value="1"/>
</dbReference>
<protein>
    <recommendedName>
        <fullName evidence="4">alanine--glyoxylate transaminase</fullName>
        <ecNumber evidence="4">2.6.1.44</ecNumber>
    </recommendedName>
</protein>
<organism evidence="9 10">
    <name type="scientific">Ferrithrix thermotolerans DSM 19514</name>
    <dbReference type="NCBI Taxonomy" id="1121881"/>
    <lineage>
        <taxon>Bacteria</taxon>
        <taxon>Bacillati</taxon>
        <taxon>Actinomycetota</taxon>
        <taxon>Acidimicrobiia</taxon>
        <taxon>Acidimicrobiales</taxon>
        <taxon>Acidimicrobiaceae</taxon>
        <taxon>Ferrithrix</taxon>
    </lineage>
</organism>
<evidence type="ECO:0000256" key="7">
    <source>
        <dbReference type="ARBA" id="ARBA00022898"/>
    </source>
</evidence>
<evidence type="ECO:0000313" key="9">
    <source>
        <dbReference type="EMBL" id="SHE31829.1"/>
    </source>
</evidence>
<dbReference type="PANTHER" id="PTHR45688:SF3">
    <property type="entry name" value="ALANINE--GLYOXYLATE AMINOTRANSFERASE 2, MITOCHONDRIAL"/>
    <property type="match status" value="1"/>
</dbReference>
<dbReference type="RefSeq" id="WP_178138661.1">
    <property type="nucleotide sequence ID" value="NZ_FQUL01000002.1"/>
</dbReference>
<dbReference type="PIRSF" id="PIRSF000521">
    <property type="entry name" value="Transaminase_4ab_Lys_Orn"/>
    <property type="match status" value="1"/>
</dbReference>
<dbReference type="CDD" id="cd00610">
    <property type="entry name" value="OAT_like"/>
    <property type="match status" value="1"/>
</dbReference>
<keyword evidence="6 9" id="KW-0808">Transferase</keyword>
<comment type="similarity">
    <text evidence="2 8">Belongs to the class-III pyridoxal-phosphate-dependent aminotransferase family.</text>
</comment>
<comment type="subunit">
    <text evidence="3">Homotetramer.</text>
</comment>
<evidence type="ECO:0000256" key="6">
    <source>
        <dbReference type="ARBA" id="ARBA00022679"/>
    </source>
</evidence>
<dbReference type="Pfam" id="PF00202">
    <property type="entry name" value="Aminotran_3"/>
    <property type="match status" value="1"/>
</dbReference>
<dbReference type="SUPFAM" id="SSF53383">
    <property type="entry name" value="PLP-dependent transferases"/>
    <property type="match status" value="1"/>
</dbReference>
<dbReference type="InterPro" id="IPR015421">
    <property type="entry name" value="PyrdxlP-dep_Trfase_major"/>
</dbReference>
<dbReference type="Proteomes" id="UP000184295">
    <property type="component" value="Unassembled WGS sequence"/>
</dbReference>